<evidence type="ECO:0008006" key="6">
    <source>
        <dbReference type="Google" id="ProtNLM"/>
    </source>
</evidence>
<dbReference type="Gene3D" id="2.80.10.50">
    <property type="match status" value="2"/>
</dbReference>
<feature type="domain" description="DUF569" evidence="2">
    <location>
        <begin position="1"/>
        <end position="146"/>
    </location>
</feature>
<dbReference type="CDD" id="cd23340">
    <property type="entry name" value="beta-trefoil_FSCN_ACP-like"/>
    <property type="match status" value="2"/>
</dbReference>
<protein>
    <recommendedName>
        <fullName evidence="6">Actin cross-linking</fullName>
    </recommendedName>
</protein>
<dbReference type="FunFam" id="2.80.10.50:FF:000067">
    <property type="entry name" value="BnaC05g19630D protein"/>
    <property type="match status" value="2"/>
</dbReference>
<organism evidence="4 5">
    <name type="scientific">Macleaya cordata</name>
    <name type="common">Five-seeded plume-poppy</name>
    <name type="synonym">Bocconia cordata</name>
    <dbReference type="NCBI Taxonomy" id="56857"/>
    <lineage>
        <taxon>Eukaryota</taxon>
        <taxon>Viridiplantae</taxon>
        <taxon>Streptophyta</taxon>
        <taxon>Embryophyta</taxon>
        <taxon>Tracheophyta</taxon>
        <taxon>Spermatophyta</taxon>
        <taxon>Magnoliopsida</taxon>
        <taxon>Ranunculales</taxon>
        <taxon>Papaveraceae</taxon>
        <taxon>Papaveroideae</taxon>
        <taxon>Macleaya</taxon>
    </lineage>
</organism>
<comment type="caution">
    <text evidence="4">The sequence shown here is derived from an EMBL/GenBank/DDBJ whole genome shotgun (WGS) entry which is preliminary data.</text>
</comment>
<dbReference type="InterPro" id="IPR008999">
    <property type="entry name" value="Actin-crosslinking"/>
</dbReference>
<keyword evidence="5" id="KW-1185">Reference proteome</keyword>
<sequence length="547" mass="62700">MEFFNEAKFVRLRSHLDKYLLAEEDEETIRQSRNCSSRKVRWTVEFIQGKSNVVCLKSCYNKYLTATELPYLFGMTGKKVIQTDPIMENLDSSSIEWEPIRDGFQVNLRTREGKFLRGNGGTPPWRNSVTHDIPYYKSATRNWVLWEVEMVDFSELRSFSDYLYLSPLSSFSSLSEDPLDSPTSPLWSATSTKSFRLSISSKKGMELFQNAKTVRLRSHHDKYLLAEDDQESVCQDRHGSCKNARWTVEFVDGYGSNSVIRLKSCYDKYLTATDIPFFLGVTGKKVLQIVPRRLDSLVEWEPIREGHQVKLKTRYGNYLRANGGLPPWRNSITHDIPHRTATQDWILWSVDILEVRPPPPPPSEESTSPRLSKIESNDSFVTSPPKSDGRTIYYYVADDKGYVDDEDAMDARWFTFKGTSVDELTQKLEEETGVEDIIACTRSSLNGKLYPLRLQLPPNNATMHVIVIKSSSKVAKEFANPDLPAHAGIIDMSLDHGLNYTQHSLMNRYFSSEYGLSRSKAKEFILVTTEDLIFFNWTGRIENLAPS</sequence>
<accession>A0A200QNM7</accession>
<dbReference type="InterPro" id="IPR007679">
    <property type="entry name" value="DUF569"/>
</dbReference>
<evidence type="ECO:0000259" key="3">
    <source>
        <dbReference type="Pfam" id="PF22932"/>
    </source>
</evidence>
<dbReference type="SUPFAM" id="SSF50405">
    <property type="entry name" value="Actin-crosslinking proteins"/>
    <property type="match status" value="2"/>
</dbReference>
<dbReference type="Pfam" id="PF22932">
    <property type="entry name" value="Ubiq_DUF_assoc"/>
    <property type="match status" value="1"/>
</dbReference>
<evidence type="ECO:0000313" key="5">
    <source>
        <dbReference type="Proteomes" id="UP000195402"/>
    </source>
</evidence>
<dbReference type="FunCoup" id="A0A200QNM7">
    <property type="interactions" value="1375"/>
</dbReference>
<dbReference type="InterPro" id="IPR054726">
    <property type="entry name" value="Ubiq_DUF569-assoc"/>
</dbReference>
<gene>
    <name evidence="4" type="ORF">BVC80_1483g14</name>
</gene>
<dbReference type="OMA" id="NKFRIGM"/>
<dbReference type="Proteomes" id="UP000195402">
    <property type="component" value="Unassembled WGS sequence"/>
</dbReference>
<evidence type="ECO:0000256" key="1">
    <source>
        <dbReference type="SAM" id="MobiDB-lite"/>
    </source>
</evidence>
<feature type="domain" description="DUF569" evidence="2">
    <location>
        <begin position="205"/>
        <end position="348"/>
    </location>
</feature>
<dbReference type="InParanoid" id="A0A200QNM7"/>
<evidence type="ECO:0000313" key="4">
    <source>
        <dbReference type="EMBL" id="OVA12025.1"/>
    </source>
</evidence>
<dbReference type="EMBL" id="MVGT01001431">
    <property type="protein sequence ID" value="OVA12025.1"/>
    <property type="molecule type" value="Genomic_DNA"/>
</dbReference>
<dbReference type="PANTHER" id="PTHR31205">
    <property type="entry name" value="ACTIN CROSS-LINKING PROTEIN (DUF569)"/>
    <property type="match status" value="1"/>
</dbReference>
<feature type="region of interest" description="Disordered" evidence="1">
    <location>
        <begin position="357"/>
        <end position="386"/>
    </location>
</feature>
<dbReference type="Pfam" id="PF04601">
    <property type="entry name" value="DUF569"/>
    <property type="match status" value="2"/>
</dbReference>
<dbReference type="STRING" id="56857.A0A200QNM7"/>
<evidence type="ECO:0000259" key="2">
    <source>
        <dbReference type="Pfam" id="PF04601"/>
    </source>
</evidence>
<dbReference type="PANTHER" id="PTHR31205:SF69">
    <property type="entry name" value="ACTIN CROSS-LINKING PROTEIN (DUF569)"/>
    <property type="match status" value="1"/>
</dbReference>
<name>A0A200QNM7_MACCD</name>
<feature type="domain" description="DUF569" evidence="3">
    <location>
        <begin position="389"/>
        <end position="468"/>
    </location>
</feature>
<dbReference type="OrthoDB" id="2432302at2759"/>
<reference evidence="4 5" key="1">
    <citation type="journal article" date="2017" name="Mol. Plant">
        <title>The Genome of Medicinal Plant Macleaya cordata Provides New Insights into Benzylisoquinoline Alkaloids Metabolism.</title>
        <authorList>
            <person name="Liu X."/>
            <person name="Liu Y."/>
            <person name="Huang P."/>
            <person name="Ma Y."/>
            <person name="Qing Z."/>
            <person name="Tang Q."/>
            <person name="Cao H."/>
            <person name="Cheng P."/>
            <person name="Zheng Y."/>
            <person name="Yuan Z."/>
            <person name="Zhou Y."/>
            <person name="Liu J."/>
            <person name="Tang Z."/>
            <person name="Zhuo Y."/>
            <person name="Zhang Y."/>
            <person name="Yu L."/>
            <person name="Huang J."/>
            <person name="Yang P."/>
            <person name="Peng Q."/>
            <person name="Zhang J."/>
            <person name="Jiang W."/>
            <person name="Zhang Z."/>
            <person name="Lin K."/>
            <person name="Ro D.K."/>
            <person name="Chen X."/>
            <person name="Xiong X."/>
            <person name="Shang Y."/>
            <person name="Huang S."/>
            <person name="Zeng J."/>
        </authorList>
    </citation>
    <scope>NUCLEOTIDE SEQUENCE [LARGE SCALE GENOMIC DNA]</scope>
    <source>
        <strain evidence="5">cv. BLH2017</strain>
        <tissue evidence="4">Root</tissue>
    </source>
</reference>
<proteinExistence type="predicted"/>
<dbReference type="AlphaFoldDB" id="A0A200QNM7"/>